<dbReference type="SUPFAM" id="SSF53756">
    <property type="entry name" value="UDP-Glycosyltransferase/glycogen phosphorylase"/>
    <property type="match status" value="1"/>
</dbReference>
<dbReference type="Pfam" id="PF06722">
    <property type="entry name" value="EryCIII-like_C"/>
    <property type="match status" value="1"/>
</dbReference>
<dbReference type="PANTHER" id="PTHR48050">
    <property type="entry name" value="STEROL 3-BETA-GLUCOSYLTRANSFERASE"/>
    <property type="match status" value="1"/>
</dbReference>
<dbReference type="Pfam" id="PF21036">
    <property type="entry name" value="EryCIII-like_N"/>
    <property type="match status" value="1"/>
</dbReference>
<sequence length="412" mass="44019">MRVLFTTLGSPSHGRAQLPLARALAAAGHEVLVATTPVLAPVFALDDVRVATCLDDLSPATFLGPAMAEEAGPAGPPDMARMDDAERQAFLLRVVTKVLSGPMATTLLDALLPVARDFRPDLILRDGMDLGSCLIAETLGIPQLPTPSGSSNTFNPDKVLPHLNALRQQHGLSTSEDPLSVVPHGRIDYVPPAFSFAQHLPTSWAYRQTVDVDRGAVLPRWVAELPTDRPLMFAAIGTAIPMFHDSSREADASAPPPMPMPDPVDTLHAMVQGVSRLEECTVILATGGIPVDTDGVPPHVHITERLPQPLLLESVDLFLTHGGFNSIRESLRTATPMAVLPQFGDQPGNAQRVEELGLGRRITDTTPDGITAVCRAVLADDGCRARARRARLEMLALPEIDSAVPDLEKLAG</sequence>
<keyword evidence="3 6" id="KW-0808">Transferase</keyword>
<dbReference type="InterPro" id="IPR050426">
    <property type="entry name" value="Glycosyltransferase_28"/>
</dbReference>
<dbReference type="InterPro" id="IPR010610">
    <property type="entry name" value="EryCIII-like_C"/>
</dbReference>
<dbReference type="InterPro" id="IPR002213">
    <property type="entry name" value="UDP_glucos_trans"/>
</dbReference>
<protein>
    <submittedName>
        <fullName evidence="7">N-glycosyltransferase</fullName>
        <ecNumber evidence="7">2.4.1.-</ecNumber>
    </submittedName>
    <submittedName>
        <fullName evidence="6">UDP-glucuronosyl/UDP-glucosyltransferase</fullName>
    </submittedName>
</protein>
<feature type="domain" description="Erythromycin biosynthesis protein CIII-like C-terminal" evidence="4">
    <location>
        <begin position="286"/>
        <end position="410"/>
    </location>
</feature>
<comment type="similarity">
    <text evidence="1">Belongs to the glycosyltransferase 28 family.</text>
</comment>
<dbReference type="EC" id="2.4.1.-" evidence="7"/>
<evidence type="ECO:0000256" key="1">
    <source>
        <dbReference type="ARBA" id="ARBA00006962"/>
    </source>
</evidence>
<keyword evidence="8" id="KW-1185">Reference proteome</keyword>
<accession>A0A061A3C0</accession>
<evidence type="ECO:0000256" key="3">
    <source>
        <dbReference type="ARBA" id="ARBA00022679"/>
    </source>
</evidence>
<dbReference type="PANTHER" id="PTHR48050:SF13">
    <property type="entry name" value="STEROL 3-BETA-GLUCOSYLTRANSFERASE UGT80A2"/>
    <property type="match status" value="1"/>
</dbReference>
<dbReference type="RefSeq" id="WP_044579544.1">
    <property type="nucleotide sequence ID" value="NZ_BAABDR010000079.1"/>
</dbReference>
<evidence type="ECO:0000259" key="5">
    <source>
        <dbReference type="Pfam" id="PF21036"/>
    </source>
</evidence>
<dbReference type="EMBL" id="LK022848">
    <property type="protein sequence ID" value="CDR16005.1"/>
    <property type="molecule type" value="Genomic_DNA"/>
</dbReference>
<reference evidence="6" key="1">
    <citation type="submission" date="2014-05" db="EMBL/GenBank/DDBJ databases">
        <authorList>
            <person name="Horn Fabian"/>
        </authorList>
    </citation>
    <scope>NUCLEOTIDE SEQUENCE</scope>
</reference>
<dbReference type="GO" id="GO:0016758">
    <property type="term" value="F:hexosyltransferase activity"/>
    <property type="evidence" value="ECO:0007669"/>
    <property type="project" value="UniProtKB-ARBA"/>
</dbReference>
<evidence type="ECO:0000256" key="2">
    <source>
        <dbReference type="ARBA" id="ARBA00022676"/>
    </source>
</evidence>
<keyword evidence="2 7" id="KW-0328">Glycosyltransferase</keyword>
<dbReference type="CDD" id="cd03784">
    <property type="entry name" value="GT1_Gtf-like"/>
    <property type="match status" value="1"/>
</dbReference>
<organism evidence="6">
    <name type="scientific">Streptomyces iranensis</name>
    <dbReference type="NCBI Taxonomy" id="576784"/>
    <lineage>
        <taxon>Bacteria</taxon>
        <taxon>Bacillati</taxon>
        <taxon>Actinomycetota</taxon>
        <taxon>Actinomycetes</taxon>
        <taxon>Kitasatosporales</taxon>
        <taxon>Streptomycetaceae</taxon>
        <taxon>Streptomyces</taxon>
        <taxon>Streptomyces violaceusniger group</taxon>
    </lineage>
</organism>
<evidence type="ECO:0000313" key="7">
    <source>
        <dbReference type="EMBL" id="MBP2060315.1"/>
    </source>
</evidence>
<dbReference type="EMBL" id="JAGGLR010000003">
    <property type="protein sequence ID" value="MBP2060315.1"/>
    <property type="molecule type" value="Genomic_DNA"/>
</dbReference>
<reference evidence="7 8" key="2">
    <citation type="submission" date="2021-03" db="EMBL/GenBank/DDBJ databases">
        <title>Genomic Encyclopedia of Type Strains, Phase IV (KMG-IV): sequencing the most valuable type-strain genomes for metagenomic binning, comparative biology and taxonomic classification.</title>
        <authorList>
            <person name="Goeker M."/>
        </authorList>
    </citation>
    <scope>NUCLEOTIDE SEQUENCE [LARGE SCALE GENOMIC DNA]</scope>
    <source>
        <strain evidence="7 8">DSM 41954</strain>
    </source>
</reference>
<evidence type="ECO:0000313" key="8">
    <source>
        <dbReference type="Proteomes" id="UP000756710"/>
    </source>
</evidence>
<dbReference type="InterPro" id="IPR048284">
    <property type="entry name" value="EryCIII-like_N"/>
</dbReference>
<evidence type="ECO:0000259" key="4">
    <source>
        <dbReference type="Pfam" id="PF06722"/>
    </source>
</evidence>
<name>A0A061A3C0_9ACTN</name>
<dbReference type="HOGENOM" id="CLU_000537_7_0_11"/>
<dbReference type="AlphaFoldDB" id="A0A061A3C0"/>
<dbReference type="Gene3D" id="3.40.50.2000">
    <property type="entry name" value="Glycogen Phosphorylase B"/>
    <property type="match status" value="2"/>
</dbReference>
<evidence type="ECO:0000313" key="6">
    <source>
        <dbReference type="EMBL" id="CDR16005.1"/>
    </source>
</evidence>
<dbReference type="GO" id="GO:0008194">
    <property type="term" value="F:UDP-glycosyltransferase activity"/>
    <property type="evidence" value="ECO:0007669"/>
    <property type="project" value="InterPro"/>
</dbReference>
<dbReference type="GO" id="GO:0017000">
    <property type="term" value="P:antibiotic biosynthetic process"/>
    <property type="evidence" value="ECO:0007669"/>
    <property type="project" value="UniProtKB-ARBA"/>
</dbReference>
<gene>
    <name evidence="7" type="ORF">J2Z30_001317</name>
    <name evidence="6" type="ORF">SIRAN8866</name>
</gene>
<dbReference type="Proteomes" id="UP000756710">
    <property type="component" value="Unassembled WGS sequence"/>
</dbReference>
<feature type="domain" description="Erythromycin biosynthesis protein CIII-like N-terminal" evidence="5">
    <location>
        <begin position="23"/>
        <end position="231"/>
    </location>
</feature>
<proteinExistence type="inferred from homology"/>